<reference evidence="3 4" key="1">
    <citation type="submission" date="2019-06" db="EMBL/GenBank/DDBJ databases">
        <authorList>
            <person name="Broberg M."/>
        </authorList>
    </citation>
    <scope>NUCLEOTIDE SEQUENCE [LARGE SCALE GENOMIC DNA]</scope>
</reference>
<evidence type="ECO:0000256" key="1">
    <source>
        <dbReference type="SAM" id="MobiDB-lite"/>
    </source>
</evidence>
<dbReference type="Pfam" id="PF22942">
    <property type="entry name" value="DUF7025"/>
    <property type="match status" value="1"/>
</dbReference>
<organism evidence="3 4">
    <name type="scientific">Bionectria ochroleuca</name>
    <name type="common">Gliocladium roseum</name>
    <dbReference type="NCBI Taxonomy" id="29856"/>
    <lineage>
        <taxon>Eukaryota</taxon>
        <taxon>Fungi</taxon>
        <taxon>Dikarya</taxon>
        <taxon>Ascomycota</taxon>
        <taxon>Pezizomycotina</taxon>
        <taxon>Sordariomycetes</taxon>
        <taxon>Hypocreomycetidae</taxon>
        <taxon>Hypocreales</taxon>
        <taxon>Bionectriaceae</taxon>
        <taxon>Clonostachys</taxon>
    </lineage>
</organism>
<dbReference type="PANTHER" id="PTHR46411:SF4">
    <property type="entry name" value="AAA+ ATPASE DOMAIN-CONTAINING PROTEIN"/>
    <property type="match status" value="1"/>
</dbReference>
<dbReference type="EMBL" id="CABFNS010000833">
    <property type="protein sequence ID" value="VUC31567.1"/>
    <property type="molecule type" value="Genomic_DNA"/>
</dbReference>
<feature type="compositionally biased region" description="Basic and acidic residues" evidence="1">
    <location>
        <begin position="1"/>
        <end position="12"/>
    </location>
</feature>
<evidence type="ECO:0000313" key="3">
    <source>
        <dbReference type="EMBL" id="VUC31567.1"/>
    </source>
</evidence>
<feature type="domain" description="AAA+ ATPase" evidence="2">
    <location>
        <begin position="576"/>
        <end position="695"/>
    </location>
</feature>
<proteinExistence type="predicted"/>
<dbReference type="InterPro" id="IPR027417">
    <property type="entry name" value="P-loop_NTPase"/>
</dbReference>
<dbReference type="SMART" id="SM00382">
    <property type="entry name" value="AAA"/>
    <property type="match status" value="1"/>
</dbReference>
<dbReference type="SUPFAM" id="SSF52540">
    <property type="entry name" value="P-loop containing nucleoside triphosphate hydrolases"/>
    <property type="match status" value="1"/>
</dbReference>
<feature type="region of interest" description="Disordered" evidence="1">
    <location>
        <begin position="1"/>
        <end position="26"/>
    </location>
</feature>
<dbReference type="Pfam" id="PF00004">
    <property type="entry name" value="AAA"/>
    <property type="match status" value="1"/>
</dbReference>
<dbReference type="Proteomes" id="UP000766486">
    <property type="component" value="Unassembled WGS sequence"/>
</dbReference>
<comment type="caution">
    <text evidence="3">The sequence shown here is derived from an EMBL/GenBank/DDBJ whole genome shotgun (WGS) entry which is preliminary data.</text>
</comment>
<protein>
    <recommendedName>
        <fullName evidence="2">AAA+ ATPase domain-containing protein</fullName>
    </recommendedName>
</protein>
<sequence>MQERDTSRDTPRDAPNITASIGRPSEINSDRQLAFTVPHENLETFTSAVSVALENINSPSTTPSASKNHQSTANTVPNTVVNTLENAPQMTKGMGQSSVYRTIIAQTGSAPEAKNYSMFVSEQKYDEVVPSYVGVAFEMRKTVRTIDGSGLLRQGNHLLLNGEYVDSVISEVIIIWSPQLLKTIKDTVYWPTSAFYDGQKNLTINSPYHSIGVYRDELGGLLDLKKQELDDVNRAKTSSFDIDMKDTENEPSTSNPYLPDSDLETTVSHLEQLLHEVDKVQNAAVEAEYERYSSGMATFDMLWKLFKPGTVVYADADGVILAGRVKLLVWGHGSIEMSGPDDPYQTVEVIMWYLDHDGTFINRRSHSVVIQRFHGQKPIRQLPVYPEKYYPDYKKHREKRIERGEKFIRLVSNHHALCNYNGMVSYDDETPYKKQNYRAYQGQLIVDPEQHYREEGWSEDALWLDEGDVRENTTGTELKSFIRLNPIQKSTKDLRFFFGEDQLFLLPEWLRSFTIAIHGIRKWDERDKNILHTLKLEPEQNKELLQSMTYVPSAYDNSLDDLDCDWSPELIEHKGKGRIIILHGVPGVGKTYTVECMAEWSDREGLDAETLEIRLDSYLRRAERWKAIVLLDEADVYMTARNSLQVVSDTAIVSVFLRALEYFSGIMFLTTNRVHAIDQAVINRALLIMEYKPLSAIQISTIAGNCIKRFRKLSSMEIGDGEADYYKSSLQPSAYDWDGREIVQGWRFPEI</sequence>
<dbReference type="InterPro" id="IPR003593">
    <property type="entry name" value="AAA+_ATPase"/>
</dbReference>
<gene>
    <name evidence="3" type="ORF">CLO192961_LOCUS305564</name>
</gene>
<evidence type="ECO:0000259" key="2">
    <source>
        <dbReference type="SMART" id="SM00382"/>
    </source>
</evidence>
<accession>A0ABY6UNG9</accession>
<evidence type="ECO:0000313" key="4">
    <source>
        <dbReference type="Proteomes" id="UP000766486"/>
    </source>
</evidence>
<dbReference type="InterPro" id="IPR003959">
    <property type="entry name" value="ATPase_AAA_core"/>
</dbReference>
<dbReference type="InterPro" id="IPR054289">
    <property type="entry name" value="DUF7025"/>
</dbReference>
<dbReference type="Gene3D" id="3.40.50.300">
    <property type="entry name" value="P-loop containing nucleotide triphosphate hydrolases"/>
    <property type="match status" value="1"/>
</dbReference>
<dbReference type="PANTHER" id="PTHR46411">
    <property type="entry name" value="FAMILY ATPASE, PUTATIVE-RELATED"/>
    <property type="match status" value="1"/>
</dbReference>
<keyword evidence="4" id="KW-1185">Reference proteome</keyword>
<name>A0ABY6UNG9_BIOOC</name>
<feature type="region of interest" description="Disordered" evidence="1">
    <location>
        <begin position="240"/>
        <end position="261"/>
    </location>
</feature>